<sequence>MTKPLVVSIPHQLGAAEAQRRLRTGIEQLKEQYAGKFAVLDNHWTGQHLDFRISAIGQTVSGKIDVAEDHVMLAVELPWMLAMLAQKAQGLIQSKGQLLLEKK</sequence>
<dbReference type="OrthoDB" id="8853368at2"/>
<accession>A0A4Q2U379</accession>
<dbReference type="EMBL" id="QYBB01000029">
    <property type="protein sequence ID" value="RYC30208.1"/>
    <property type="molecule type" value="Genomic_DNA"/>
</dbReference>
<proteinExistence type="predicted"/>
<keyword evidence="2" id="KW-1185">Reference proteome</keyword>
<evidence type="ECO:0000313" key="1">
    <source>
        <dbReference type="EMBL" id="RYC30208.1"/>
    </source>
</evidence>
<dbReference type="Proteomes" id="UP000290759">
    <property type="component" value="Unassembled WGS sequence"/>
</dbReference>
<reference evidence="1 2" key="1">
    <citation type="submission" date="2018-12" db="EMBL/GenBank/DDBJ databases">
        <authorList>
            <person name="Grouzdev D.S."/>
            <person name="Krutkina M.S."/>
        </authorList>
    </citation>
    <scope>NUCLEOTIDE SEQUENCE [LARGE SCALE GENOMIC DNA]</scope>
    <source>
        <strain evidence="1 2">RmlP026</strain>
    </source>
</reference>
<dbReference type="Pfam" id="PF09650">
    <property type="entry name" value="PHA_gran_rgn"/>
    <property type="match status" value="1"/>
</dbReference>
<protein>
    <submittedName>
        <fullName evidence="1">Polyhydroxyalkanoic acid synthase</fullName>
    </submittedName>
</protein>
<name>A0A4Q2U379_9HYPH</name>
<organism evidence="1 2">
    <name type="scientific">Lichenibacterium minor</name>
    <dbReference type="NCBI Taxonomy" id="2316528"/>
    <lineage>
        <taxon>Bacteria</taxon>
        <taxon>Pseudomonadati</taxon>
        <taxon>Pseudomonadota</taxon>
        <taxon>Alphaproteobacteria</taxon>
        <taxon>Hyphomicrobiales</taxon>
        <taxon>Lichenihabitantaceae</taxon>
        <taxon>Lichenibacterium</taxon>
    </lineage>
</organism>
<dbReference type="AlphaFoldDB" id="A0A4Q2U379"/>
<reference evidence="1 2" key="2">
    <citation type="submission" date="2019-02" db="EMBL/GenBank/DDBJ databases">
        <title>'Lichenibacterium ramalinii' gen. nov. sp. nov., 'Lichenibacterium minor' gen. nov. sp. nov.</title>
        <authorList>
            <person name="Pankratov T."/>
        </authorList>
    </citation>
    <scope>NUCLEOTIDE SEQUENCE [LARGE SCALE GENOMIC DNA]</scope>
    <source>
        <strain evidence="1 2">RmlP026</strain>
    </source>
</reference>
<dbReference type="InterPro" id="IPR013433">
    <property type="entry name" value="PHA_gran_rgn"/>
</dbReference>
<evidence type="ECO:0000313" key="2">
    <source>
        <dbReference type="Proteomes" id="UP000290759"/>
    </source>
</evidence>
<comment type="caution">
    <text evidence="1">The sequence shown here is derived from an EMBL/GenBank/DDBJ whole genome shotgun (WGS) entry which is preliminary data.</text>
</comment>
<dbReference type="RefSeq" id="WP_129228611.1">
    <property type="nucleotide sequence ID" value="NZ_QYBB01000029.1"/>
</dbReference>
<gene>
    <name evidence="1" type="ORF">D3273_19740</name>
</gene>